<protein>
    <submittedName>
        <fullName evidence="1">Uncharacterized protein</fullName>
    </submittedName>
</protein>
<sequence>MKSNQSAQSDREKLFFKYVWDHTGDDFYASFDIPPERKERLLNKAIALMENIQLPEEELVLLLTKLVNDGGAPDTEFLAYVTQIAGYTRSKILSDLDAQKLPRPSSLEGLISKRGKFQTHPSWKRAAAMLILRLREILIHLSEDDWKSRLRALDLATYPGYIRQERAKYIGHYAEKVLAEVLDRLEIPFVPKQKKDNPLYGDVTLELQRESGESEKESFDLIIPHDKEPVIAIKSTIHTSNTGQYGESKDKLEIEKARNLLDELSRKSSRKIILVALADGVGYKSNREALRGLFQYADEVVQFATLWKIPVMAAKELGLGHVTVEFYGTNTDQAEDFSEFINKWEVGLGCNKCDSGKCKEAKIGKIAKVCLLKD</sequence>
<evidence type="ECO:0000313" key="1">
    <source>
        <dbReference type="EMBL" id="SDF40534.1"/>
    </source>
</evidence>
<dbReference type="Proteomes" id="UP000199446">
    <property type="component" value="Unassembled WGS sequence"/>
</dbReference>
<gene>
    <name evidence="1" type="ORF">SAMN04488243_1505</name>
</gene>
<dbReference type="OrthoDB" id="9554364at2"/>
<dbReference type="AlphaFoldDB" id="A0A1G7KTY8"/>
<organism evidence="1 2">
    <name type="scientific">Thermus arciformis</name>
    <dbReference type="NCBI Taxonomy" id="482827"/>
    <lineage>
        <taxon>Bacteria</taxon>
        <taxon>Thermotogati</taxon>
        <taxon>Deinococcota</taxon>
        <taxon>Deinococci</taxon>
        <taxon>Thermales</taxon>
        <taxon>Thermaceae</taxon>
        <taxon>Thermus</taxon>
    </lineage>
</organism>
<dbReference type="RefSeq" id="WP_143004370.1">
    <property type="nucleotide sequence ID" value="NZ_FNBC01000050.1"/>
</dbReference>
<accession>A0A1G7KTY8</accession>
<keyword evidence="2" id="KW-1185">Reference proteome</keyword>
<evidence type="ECO:0000313" key="2">
    <source>
        <dbReference type="Proteomes" id="UP000199446"/>
    </source>
</evidence>
<reference evidence="2" key="1">
    <citation type="submission" date="2016-10" db="EMBL/GenBank/DDBJ databases">
        <authorList>
            <person name="Varghese N."/>
            <person name="Submissions S."/>
        </authorList>
    </citation>
    <scope>NUCLEOTIDE SEQUENCE [LARGE SCALE GENOMIC DNA]</scope>
    <source>
        <strain evidence="2">CGMCC 1.6992</strain>
    </source>
</reference>
<dbReference type="EMBL" id="FNBC01000050">
    <property type="protein sequence ID" value="SDF40534.1"/>
    <property type="molecule type" value="Genomic_DNA"/>
</dbReference>
<name>A0A1G7KTY8_9DEIN</name>
<proteinExistence type="predicted"/>